<evidence type="ECO:0000256" key="1">
    <source>
        <dbReference type="ARBA" id="ARBA00023054"/>
    </source>
</evidence>
<evidence type="ECO:0000313" key="4">
    <source>
        <dbReference type="EMBL" id="KAK7145400.1"/>
    </source>
</evidence>
<evidence type="ECO:0000256" key="3">
    <source>
        <dbReference type="SAM" id="MobiDB-lite"/>
    </source>
</evidence>
<feature type="region of interest" description="Disordered" evidence="3">
    <location>
        <begin position="239"/>
        <end position="299"/>
    </location>
</feature>
<dbReference type="EMBL" id="JAYKXH010000014">
    <property type="protein sequence ID" value="KAK7145400.1"/>
    <property type="molecule type" value="Genomic_DNA"/>
</dbReference>
<sequence>MSASDFLREAENLRRLLSKEEREAIRRQDLRETFSEFHELNDQLHLRLRADITEAQQQLQKLKNGVFRFQRQLMDTKPSPDVVGRLKDTMTDIETSINMFKDTQHQSFEELLKDERTVWQEIGVLERKIEAWRAPVRAEVRVPGAGPARRSADTHRSVPVELAALDSFLQRTGSRGGWDELDHRSFLSVWTKHSGKHSFTREARLYLPGKSEEDLKQHELWFLELRRLQEKKREAVQRWREAKQRERDQQRDQQDRAGAEPEPEQERLKQEQRRREASERLENWRSRRTQEREQEQEQRLRNQILQRRRAKEEQRRQLEVKLRVEALVLQKKEEEDQRLMEEEEKRRAEREERQRGANEAIRRFQDRDSVRLEEKLQEKQSKEQERWERQRTLEKLKEKVEVSRDPSRLWRRTEVWEQRMRNIGPSGSGAAPLLHTCHRAVPAWRQDS</sequence>
<keyword evidence="5" id="KW-1185">Reference proteome</keyword>
<evidence type="ECO:0000313" key="5">
    <source>
        <dbReference type="Proteomes" id="UP001364617"/>
    </source>
</evidence>
<evidence type="ECO:0008006" key="6">
    <source>
        <dbReference type="Google" id="ProtNLM"/>
    </source>
</evidence>
<dbReference type="AlphaFoldDB" id="A0AAN9H1U0"/>
<evidence type="ECO:0000256" key="2">
    <source>
        <dbReference type="SAM" id="Coils"/>
    </source>
</evidence>
<dbReference type="PANTHER" id="PTHR21549">
    <property type="entry name" value="MUTATED IN BLADDER CANCER 1"/>
    <property type="match status" value="1"/>
</dbReference>
<feature type="coiled-coil region" evidence="2">
    <location>
        <begin position="3"/>
        <end position="72"/>
    </location>
</feature>
<organism evidence="4 5">
    <name type="scientific">Phoxinus phoxinus</name>
    <name type="common">Eurasian minnow</name>
    <dbReference type="NCBI Taxonomy" id="58324"/>
    <lineage>
        <taxon>Eukaryota</taxon>
        <taxon>Metazoa</taxon>
        <taxon>Chordata</taxon>
        <taxon>Craniata</taxon>
        <taxon>Vertebrata</taxon>
        <taxon>Euteleostomi</taxon>
        <taxon>Actinopterygii</taxon>
        <taxon>Neopterygii</taxon>
        <taxon>Teleostei</taxon>
        <taxon>Ostariophysi</taxon>
        <taxon>Cypriniformes</taxon>
        <taxon>Leuciscidae</taxon>
        <taxon>Phoxininae</taxon>
        <taxon>Phoxinus</taxon>
    </lineage>
</organism>
<feature type="region of interest" description="Disordered" evidence="3">
    <location>
        <begin position="334"/>
        <end position="364"/>
    </location>
</feature>
<dbReference type="InterPro" id="IPR039902">
    <property type="entry name" value="CCDC148/CCDC112"/>
</dbReference>
<keyword evidence="1 2" id="KW-0175">Coiled coil</keyword>
<dbReference type="PANTHER" id="PTHR21549:SF0">
    <property type="entry name" value="COILED-COIL DOMAIN-CONTAINING PROTEIN 112"/>
    <property type="match status" value="1"/>
</dbReference>
<reference evidence="4 5" key="1">
    <citation type="submission" date="2024-02" db="EMBL/GenBank/DDBJ databases">
        <title>Chromosome-level genome assembly of the Eurasian Minnow (Phoxinus phoxinus).</title>
        <authorList>
            <person name="Oriowo T.O."/>
            <person name="Martin S."/>
            <person name="Stange M."/>
            <person name="Chrysostomakis Y."/>
            <person name="Brown T."/>
            <person name="Winkler S."/>
            <person name="Kukowka S."/>
            <person name="Myers E.W."/>
            <person name="Bohne A."/>
        </authorList>
    </citation>
    <scope>NUCLEOTIDE SEQUENCE [LARGE SCALE GENOMIC DNA]</scope>
    <source>
        <strain evidence="4">ZFMK-TIS-60720</strain>
        <tissue evidence="4">Whole Organism</tissue>
    </source>
</reference>
<proteinExistence type="predicted"/>
<protein>
    <recommendedName>
        <fullName evidence="6">Coiled-coil domain containing 112</fullName>
    </recommendedName>
</protein>
<name>A0AAN9H1U0_9TELE</name>
<comment type="caution">
    <text evidence="4">The sequence shown here is derived from an EMBL/GenBank/DDBJ whole genome shotgun (WGS) entry which is preliminary data.</text>
</comment>
<dbReference type="Proteomes" id="UP001364617">
    <property type="component" value="Unassembled WGS sequence"/>
</dbReference>
<gene>
    <name evidence="4" type="ORF">R3I93_013200</name>
</gene>
<accession>A0AAN9H1U0</accession>